<accession>A0ABV4JT03</accession>
<keyword evidence="1" id="KW-0732">Signal</keyword>
<sequence>MNKKFIAIIAVMMVLTGSFAFAANNSNRQMPMMNNQYAQHNVYHDQYGRHGQHMFRLTDQAKCNSTSMWDSVCNFFGMHGGHGSHSSFGNRNGRDGGRRM</sequence>
<organism evidence="2 3">
    <name type="scientific">Halodesulfovibrio aestuarii</name>
    <dbReference type="NCBI Taxonomy" id="126333"/>
    <lineage>
        <taxon>Bacteria</taxon>
        <taxon>Pseudomonadati</taxon>
        <taxon>Thermodesulfobacteriota</taxon>
        <taxon>Desulfovibrionia</taxon>
        <taxon>Desulfovibrionales</taxon>
        <taxon>Desulfovibrionaceae</taxon>
        <taxon>Halodesulfovibrio</taxon>
    </lineage>
</organism>
<proteinExistence type="predicted"/>
<evidence type="ECO:0000313" key="2">
    <source>
        <dbReference type="EMBL" id="MEZ6852568.1"/>
    </source>
</evidence>
<dbReference type="Proteomes" id="UP001568358">
    <property type="component" value="Unassembled WGS sequence"/>
</dbReference>
<feature type="signal peptide" evidence="1">
    <location>
        <begin position="1"/>
        <end position="22"/>
    </location>
</feature>
<feature type="chain" id="PRO_5046947954" evidence="1">
    <location>
        <begin position="23"/>
        <end position="100"/>
    </location>
</feature>
<comment type="caution">
    <text evidence="2">The sequence shown here is derived from an EMBL/GenBank/DDBJ whole genome shotgun (WGS) entry which is preliminary data.</text>
</comment>
<gene>
    <name evidence="2" type="ORF">AB2Z07_03330</name>
</gene>
<dbReference type="RefSeq" id="WP_371149960.1">
    <property type="nucleotide sequence ID" value="NZ_JBFSOO010000002.1"/>
</dbReference>
<dbReference type="EMBL" id="JBFSOO010000002">
    <property type="protein sequence ID" value="MEZ6852568.1"/>
    <property type="molecule type" value="Genomic_DNA"/>
</dbReference>
<keyword evidence="3" id="KW-1185">Reference proteome</keyword>
<name>A0ABV4JT03_9BACT</name>
<evidence type="ECO:0000256" key="1">
    <source>
        <dbReference type="SAM" id="SignalP"/>
    </source>
</evidence>
<protein>
    <submittedName>
        <fullName evidence="2">Uncharacterized protein</fullName>
    </submittedName>
</protein>
<evidence type="ECO:0000313" key="3">
    <source>
        <dbReference type="Proteomes" id="UP001568358"/>
    </source>
</evidence>
<reference evidence="2 3" key="1">
    <citation type="submission" date="2024-07" db="EMBL/GenBank/DDBJ databases">
        <title>Active virus-host system and metabolic interactions in a Lokiarchaeon culture.</title>
        <authorList>
            <person name="Ponce Toledo R.I."/>
            <person name="Rodrigues Oliveira T."/>
            <person name="Schleper C."/>
        </authorList>
    </citation>
    <scope>NUCLEOTIDE SEQUENCE [LARGE SCALE GENOMIC DNA]</scope>
    <source>
        <strain evidence="2 3">B35</strain>
    </source>
</reference>